<name>X1ICD0_9ZZZZ</name>
<dbReference type="PANTHER" id="PTHR33238:SF7">
    <property type="entry name" value="IRON-DEPENDENT TRANSCRIPTIONAL REGULATOR"/>
    <property type="match status" value="1"/>
</dbReference>
<reference evidence="1" key="1">
    <citation type="journal article" date="2014" name="Front. Microbiol.">
        <title>High frequency of phylogenetically diverse reductive dehalogenase-homologous genes in deep subseafloor sedimentary metagenomes.</title>
        <authorList>
            <person name="Kawai M."/>
            <person name="Futagami T."/>
            <person name="Toyoda A."/>
            <person name="Takaki Y."/>
            <person name="Nishi S."/>
            <person name="Hori S."/>
            <person name="Arai W."/>
            <person name="Tsubouchi T."/>
            <person name="Morono Y."/>
            <person name="Uchiyama I."/>
            <person name="Ito T."/>
            <person name="Fujiyama A."/>
            <person name="Inagaki F."/>
            <person name="Takami H."/>
        </authorList>
    </citation>
    <scope>NUCLEOTIDE SEQUENCE</scope>
    <source>
        <strain evidence="1">Expedition CK06-06</strain>
    </source>
</reference>
<proteinExistence type="predicted"/>
<dbReference type="EMBL" id="BARU01031792">
    <property type="protein sequence ID" value="GAH63774.1"/>
    <property type="molecule type" value="Genomic_DNA"/>
</dbReference>
<dbReference type="Pfam" id="PF13412">
    <property type="entry name" value="HTH_24"/>
    <property type="match status" value="1"/>
</dbReference>
<dbReference type="InterPro" id="IPR050536">
    <property type="entry name" value="DtxR_MntR_Metal-Reg"/>
</dbReference>
<protein>
    <submittedName>
        <fullName evidence="1">Uncharacterized protein</fullName>
    </submittedName>
</protein>
<evidence type="ECO:0000313" key="1">
    <source>
        <dbReference type="EMBL" id="GAH63774.1"/>
    </source>
</evidence>
<comment type="caution">
    <text evidence="1">The sequence shown here is derived from an EMBL/GenBank/DDBJ whole genome shotgun (WGS) entry which is preliminary data.</text>
</comment>
<dbReference type="InterPro" id="IPR036388">
    <property type="entry name" value="WH-like_DNA-bd_sf"/>
</dbReference>
<organism evidence="1">
    <name type="scientific">marine sediment metagenome</name>
    <dbReference type="NCBI Taxonomy" id="412755"/>
    <lineage>
        <taxon>unclassified sequences</taxon>
        <taxon>metagenomes</taxon>
        <taxon>ecological metagenomes</taxon>
    </lineage>
</organism>
<sequence length="97" mass="11239">MLENKILNYLEKINSPISVGVLSKALNFKHSTVNSAVKRLVEKRFVRWEPYRSVELVSAGKKEAQHFKLHEHLVAHFLMDVLNLSEEFAHEEARKIA</sequence>
<dbReference type="InterPro" id="IPR036390">
    <property type="entry name" value="WH_DNA-bd_sf"/>
</dbReference>
<dbReference type="PANTHER" id="PTHR33238">
    <property type="entry name" value="IRON (METAL) DEPENDENT REPRESSOR, DTXR FAMILY"/>
    <property type="match status" value="1"/>
</dbReference>
<dbReference type="Gene3D" id="1.10.10.10">
    <property type="entry name" value="Winged helix-like DNA-binding domain superfamily/Winged helix DNA-binding domain"/>
    <property type="match status" value="1"/>
</dbReference>
<dbReference type="AlphaFoldDB" id="X1ICD0"/>
<gene>
    <name evidence="1" type="ORF">S03H2_50231</name>
</gene>
<dbReference type="SUPFAM" id="SSF46785">
    <property type="entry name" value="Winged helix' DNA-binding domain"/>
    <property type="match status" value="1"/>
</dbReference>
<feature type="non-terminal residue" evidence="1">
    <location>
        <position position="97"/>
    </location>
</feature>
<accession>X1ICD0</accession>